<evidence type="ECO:0000256" key="1">
    <source>
        <dbReference type="SAM" id="SignalP"/>
    </source>
</evidence>
<evidence type="ECO:0000313" key="2">
    <source>
        <dbReference type="EMBL" id="KAF6378950.1"/>
    </source>
</evidence>
<keyword evidence="1" id="KW-0732">Signal</keyword>
<sequence>MHSRTLILILFLLCCMPLYHLAAFLASPLFLSFGGFFVYPCLISLTYLDVESFSGCSLGGSDSLGCGCSSGGWGSSCSSVGSNSSGGCCSQLWWLFWLVGGGFTYSCCSSDRGCGAQEAAVAWICCVDLKADNTTQEGTMYQALNTHIFMILITPNKGAHLN</sequence>
<dbReference type="EMBL" id="JABWUV010000002">
    <property type="protein sequence ID" value="KAF6378950.1"/>
    <property type="molecule type" value="Genomic_DNA"/>
</dbReference>
<accession>A0A7J7ZZ00</accession>
<gene>
    <name evidence="2" type="ORF">mMyoMyo1_009823</name>
</gene>
<comment type="caution">
    <text evidence="2">The sequence shown here is derived from an EMBL/GenBank/DDBJ whole genome shotgun (WGS) entry which is preliminary data.</text>
</comment>
<dbReference type="AlphaFoldDB" id="A0A7J7ZZ00"/>
<feature type="chain" id="PRO_5029736147" evidence="1">
    <location>
        <begin position="23"/>
        <end position="162"/>
    </location>
</feature>
<dbReference type="Proteomes" id="UP000527355">
    <property type="component" value="Unassembled WGS sequence"/>
</dbReference>
<evidence type="ECO:0000313" key="3">
    <source>
        <dbReference type="Proteomes" id="UP000527355"/>
    </source>
</evidence>
<reference evidence="2 3" key="1">
    <citation type="journal article" date="2020" name="Nature">
        <title>Six reference-quality genomes reveal evolution of bat adaptations.</title>
        <authorList>
            <person name="Jebb D."/>
            <person name="Huang Z."/>
            <person name="Pippel M."/>
            <person name="Hughes G.M."/>
            <person name="Lavrichenko K."/>
            <person name="Devanna P."/>
            <person name="Winkler S."/>
            <person name="Jermiin L.S."/>
            <person name="Skirmuntt E.C."/>
            <person name="Katzourakis A."/>
            <person name="Burkitt-Gray L."/>
            <person name="Ray D.A."/>
            <person name="Sullivan K.A.M."/>
            <person name="Roscito J.G."/>
            <person name="Kirilenko B.M."/>
            <person name="Davalos L.M."/>
            <person name="Corthals A.P."/>
            <person name="Power M.L."/>
            <person name="Jones G."/>
            <person name="Ransome R.D."/>
            <person name="Dechmann D.K.N."/>
            <person name="Locatelli A.G."/>
            <person name="Puechmaille S.J."/>
            <person name="Fedrigo O."/>
            <person name="Jarvis E.D."/>
            <person name="Hiller M."/>
            <person name="Vernes S.C."/>
            <person name="Myers E.W."/>
            <person name="Teeling E.C."/>
        </authorList>
    </citation>
    <scope>NUCLEOTIDE SEQUENCE [LARGE SCALE GENOMIC DNA]</scope>
    <source>
        <strain evidence="2">MMyoMyo1</strain>
        <tissue evidence="2">Flight muscle</tissue>
    </source>
</reference>
<keyword evidence="3" id="KW-1185">Reference proteome</keyword>
<protein>
    <submittedName>
        <fullName evidence="2">Uncharacterized protein</fullName>
    </submittedName>
</protein>
<name>A0A7J7ZZ00_MYOMY</name>
<proteinExistence type="predicted"/>
<feature type="signal peptide" evidence="1">
    <location>
        <begin position="1"/>
        <end position="22"/>
    </location>
</feature>
<organism evidence="2 3">
    <name type="scientific">Myotis myotis</name>
    <name type="common">Greater mouse-eared bat</name>
    <name type="synonym">Vespertilio myotis</name>
    <dbReference type="NCBI Taxonomy" id="51298"/>
    <lineage>
        <taxon>Eukaryota</taxon>
        <taxon>Metazoa</taxon>
        <taxon>Chordata</taxon>
        <taxon>Craniata</taxon>
        <taxon>Vertebrata</taxon>
        <taxon>Euteleostomi</taxon>
        <taxon>Mammalia</taxon>
        <taxon>Eutheria</taxon>
        <taxon>Laurasiatheria</taxon>
        <taxon>Chiroptera</taxon>
        <taxon>Yangochiroptera</taxon>
        <taxon>Vespertilionidae</taxon>
        <taxon>Myotis</taxon>
    </lineage>
</organism>